<dbReference type="Gene3D" id="2.40.420.20">
    <property type="match status" value="1"/>
</dbReference>
<dbReference type="AlphaFoldDB" id="A0A2I2M8Q8"/>
<evidence type="ECO:0000256" key="1">
    <source>
        <dbReference type="ARBA" id="ARBA00009477"/>
    </source>
</evidence>
<dbReference type="PANTHER" id="PTHR30469">
    <property type="entry name" value="MULTIDRUG RESISTANCE PROTEIN MDTA"/>
    <property type="match status" value="1"/>
</dbReference>
<feature type="domain" description="CzcB-like alpha-helical hairpin" evidence="2">
    <location>
        <begin position="139"/>
        <end position="193"/>
    </location>
</feature>
<dbReference type="SUPFAM" id="SSF111369">
    <property type="entry name" value="HlyD-like secretion proteins"/>
    <property type="match status" value="1"/>
</dbReference>
<dbReference type="InterPro" id="IPR058792">
    <property type="entry name" value="Beta-barrel_RND_2"/>
</dbReference>
<dbReference type="GO" id="GO:1990281">
    <property type="term" value="C:efflux pump complex"/>
    <property type="evidence" value="ECO:0007669"/>
    <property type="project" value="TreeGrafter"/>
</dbReference>
<name>A0A2I2M8Q8_9FLAO</name>
<dbReference type="Pfam" id="PF25973">
    <property type="entry name" value="BSH_CzcB"/>
    <property type="match status" value="1"/>
</dbReference>
<dbReference type="PROSITE" id="PS51257">
    <property type="entry name" value="PROKAR_LIPOPROTEIN"/>
    <property type="match status" value="1"/>
</dbReference>
<dbReference type="InterPro" id="IPR058647">
    <property type="entry name" value="BSH_CzcB-like"/>
</dbReference>
<evidence type="ECO:0000259" key="4">
    <source>
        <dbReference type="Pfam" id="PF25973"/>
    </source>
</evidence>
<dbReference type="GO" id="GO:0015562">
    <property type="term" value="F:efflux transmembrane transporter activity"/>
    <property type="evidence" value="ECO:0007669"/>
    <property type="project" value="TreeGrafter"/>
</dbReference>
<gene>
    <name evidence="5" type="ORF">TNO010_220369</name>
</gene>
<dbReference type="EMBL" id="OENE01000015">
    <property type="protein sequence ID" value="SOU88923.1"/>
    <property type="molecule type" value="Genomic_DNA"/>
</dbReference>
<dbReference type="Gene3D" id="1.10.287.470">
    <property type="entry name" value="Helix hairpin bin"/>
    <property type="match status" value="1"/>
</dbReference>
<evidence type="ECO:0000313" key="5">
    <source>
        <dbReference type="EMBL" id="SOU88923.1"/>
    </source>
</evidence>
<evidence type="ECO:0000259" key="2">
    <source>
        <dbReference type="Pfam" id="PF25893"/>
    </source>
</evidence>
<dbReference type="Pfam" id="PF25893">
    <property type="entry name" value="HH_CzcB"/>
    <property type="match status" value="1"/>
</dbReference>
<dbReference type="PANTHER" id="PTHR30469:SF15">
    <property type="entry name" value="HLYD FAMILY OF SECRETION PROTEINS"/>
    <property type="match status" value="1"/>
</dbReference>
<dbReference type="NCBIfam" id="TIGR01730">
    <property type="entry name" value="RND_mfp"/>
    <property type="match status" value="1"/>
</dbReference>
<proteinExistence type="inferred from homology"/>
<reference evidence="5 6" key="1">
    <citation type="submission" date="2017-11" db="EMBL/GenBank/DDBJ databases">
        <authorList>
            <person name="Duchaud E."/>
        </authorList>
    </citation>
    <scope>NUCLEOTIDE SEQUENCE [LARGE SCALE GENOMIC DNA]</scope>
    <source>
        <strain evidence="5 6">TNO010</strain>
    </source>
</reference>
<comment type="similarity">
    <text evidence="1">Belongs to the membrane fusion protein (MFP) (TC 8.A.1) family.</text>
</comment>
<dbReference type="Proteomes" id="UP000490060">
    <property type="component" value="Unassembled WGS sequence"/>
</dbReference>
<dbReference type="InterPro" id="IPR058648">
    <property type="entry name" value="HH_CzcB-like"/>
</dbReference>
<organism evidence="5 6">
    <name type="scientific">Tenacibaculum finnmarkense genomovar ulcerans</name>
    <dbReference type="NCBI Taxonomy" id="2781388"/>
    <lineage>
        <taxon>Bacteria</taxon>
        <taxon>Pseudomonadati</taxon>
        <taxon>Bacteroidota</taxon>
        <taxon>Flavobacteriia</taxon>
        <taxon>Flavobacteriales</taxon>
        <taxon>Flavobacteriaceae</taxon>
        <taxon>Tenacibaculum</taxon>
        <taxon>Tenacibaculum finnmarkense</taxon>
    </lineage>
</organism>
<evidence type="ECO:0000313" key="6">
    <source>
        <dbReference type="Proteomes" id="UP000490060"/>
    </source>
</evidence>
<dbReference type="InterPro" id="IPR006143">
    <property type="entry name" value="RND_pump_MFP"/>
</dbReference>
<dbReference type="Gene3D" id="2.40.30.170">
    <property type="match status" value="1"/>
</dbReference>
<protein>
    <submittedName>
        <fullName evidence="5">RND transporter</fullName>
    </submittedName>
</protein>
<accession>A0A2I2M8Q8</accession>
<evidence type="ECO:0000259" key="3">
    <source>
        <dbReference type="Pfam" id="PF25954"/>
    </source>
</evidence>
<sequence length="405" mass="44325">MTMRKIYSLLAITVFLASCSGSKKHSVEAVIASNDLVKIRAKKTKLNSQIQVLSEGIKALDTKIAILDTSKKVPLITVVSANKTNFKHYLELQGAVKTAQNVLIYPEMPGQLVQIYVKEGQYVKKGQALAKIDDAGLSDQLAQIEVQAVLAKTTYERQERLWNQKIGSEIQFLQAKTTYDAQKNAVSQLRKKLGKSVIRAPFSGIIDDVIKEQGMVVAPGAGAEVFRIVNLSKMYIETAVPESYILSIKKGKNVLVEFPILGKAITSKIRQAGNFINPANRTFKVEIAVDNKDKSIKPNLTAKLKINDYTNPDAILIPQSIISENAKGEQYIFVVNDILKQGSKVQGIAKQIIISTGKTQGDVIEVLTGLSKGDKIIKEGARSVKDGQQVEILSSEEGTTVNAKK</sequence>
<dbReference type="Gene3D" id="2.40.50.100">
    <property type="match status" value="1"/>
</dbReference>
<dbReference type="Pfam" id="PF25954">
    <property type="entry name" value="Beta-barrel_RND_2"/>
    <property type="match status" value="1"/>
</dbReference>
<feature type="domain" description="CusB-like beta-barrel" evidence="3">
    <location>
        <begin position="236"/>
        <end position="307"/>
    </location>
</feature>
<feature type="domain" description="CzcB-like barrel-sandwich hybrid" evidence="4">
    <location>
        <begin position="102"/>
        <end position="218"/>
    </location>
</feature>